<evidence type="ECO:0000313" key="3">
    <source>
        <dbReference type="Proteomes" id="UP001218188"/>
    </source>
</evidence>
<dbReference type="Proteomes" id="UP001218188">
    <property type="component" value="Unassembled WGS sequence"/>
</dbReference>
<protein>
    <recommendedName>
        <fullName evidence="1">G domain-containing protein</fullName>
    </recommendedName>
</protein>
<proteinExistence type="predicted"/>
<sequence length="367" mass="40377">MDDANLNTLRPTTEEILAECPRFRILVVGRSGVGKSSLINYAFGVELATVADKVRGTCNIENEITSEQNPRFVLHDSMGFEPGQTQNYETAKVFLESRGEGAALKDRVHAIWLCIQIPHAGSRVFESGDEEFLKLAAQSKVPTIAVFTQFDNLITAMEKVLTDKELDKSETEIDAMLYRRAEAEFEKTCLRSLRRINRRLPYARTSELARGSTLSHQATVALAELVSTTQTLLQGTPWFLSAISQRASAREKIDGSIKIGMKKYWRGLAASTSFPGFTLEKCLATIHSDITESWNFNDPDDLLNTEPFLTKAKALSHVVIPDDPEVKSWFGNAKHLQALIGVGATIATQVPVAAPIVIPVAAVIGLS</sequence>
<dbReference type="SUPFAM" id="SSF52540">
    <property type="entry name" value="P-loop containing nucleoside triphosphate hydrolases"/>
    <property type="match status" value="1"/>
</dbReference>
<dbReference type="AlphaFoldDB" id="A0AAD6RZ65"/>
<evidence type="ECO:0000313" key="2">
    <source>
        <dbReference type="EMBL" id="KAJ7015957.1"/>
    </source>
</evidence>
<dbReference type="Gene3D" id="3.40.50.300">
    <property type="entry name" value="P-loop containing nucleotide triphosphate hydrolases"/>
    <property type="match status" value="1"/>
</dbReference>
<dbReference type="InterPro" id="IPR027417">
    <property type="entry name" value="P-loop_NTPase"/>
</dbReference>
<organism evidence="2 3">
    <name type="scientific">Mycena alexandri</name>
    <dbReference type="NCBI Taxonomy" id="1745969"/>
    <lineage>
        <taxon>Eukaryota</taxon>
        <taxon>Fungi</taxon>
        <taxon>Dikarya</taxon>
        <taxon>Basidiomycota</taxon>
        <taxon>Agaricomycotina</taxon>
        <taxon>Agaricomycetes</taxon>
        <taxon>Agaricomycetidae</taxon>
        <taxon>Agaricales</taxon>
        <taxon>Marasmiineae</taxon>
        <taxon>Mycenaceae</taxon>
        <taxon>Mycena</taxon>
    </lineage>
</organism>
<name>A0AAD6RZ65_9AGAR</name>
<accession>A0AAD6RZ65</accession>
<dbReference type="InterPro" id="IPR006073">
    <property type="entry name" value="GTP-bd"/>
</dbReference>
<gene>
    <name evidence="2" type="ORF">C8F04DRAFT_1168290</name>
</gene>
<feature type="non-terminal residue" evidence="2">
    <location>
        <position position="367"/>
    </location>
</feature>
<dbReference type="EMBL" id="JARJCM010000690">
    <property type="protein sequence ID" value="KAJ7015957.1"/>
    <property type="molecule type" value="Genomic_DNA"/>
</dbReference>
<reference evidence="2" key="1">
    <citation type="submission" date="2023-03" db="EMBL/GenBank/DDBJ databases">
        <title>Massive genome expansion in bonnet fungi (Mycena s.s.) driven by repeated elements and novel gene families across ecological guilds.</title>
        <authorList>
            <consortium name="Lawrence Berkeley National Laboratory"/>
            <person name="Harder C.B."/>
            <person name="Miyauchi S."/>
            <person name="Viragh M."/>
            <person name="Kuo A."/>
            <person name="Thoen E."/>
            <person name="Andreopoulos B."/>
            <person name="Lu D."/>
            <person name="Skrede I."/>
            <person name="Drula E."/>
            <person name="Henrissat B."/>
            <person name="Morin E."/>
            <person name="Kohler A."/>
            <person name="Barry K."/>
            <person name="LaButti K."/>
            <person name="Morin E."/>
            <person name="Salamov A."/>
            <person name="Lipzen A."/>
            <person name="Mereny Z."/>
            <person name="Hegedus B."/>
            <person name="Baldrian P."/>
            <person name="Stursova M."/>
            <person name="Weitz H."/>
            <person name="Taylor A."/>
            <person name="Grigoriev I.V."/>
            <person name="Nagy L.G."/>
            <person name="Martin F."/>
            <person name="Kauserud H."/>
        </authorList>
    </citation>
    <scope>NUCLEOTIDE SEQUENCE</scope>
    <source>
        <strain evidence="2">CBHHK200</strain>
    </source>
</reference>
<comment type="caution">
    <text evidence="2">The sequence shown here is derived from an EMBL/GenBank/DDBJ whole genome shotgun (WGS) entry which is preliminary data.</text>
</comment>
<evidence type="ECO:0000259" key="1">
    <source>
        <dbReference type="Pfam" id="PF01926"/>
    </source>
</evidence>
<dbReference type="Pfam" id="PF01926">
    <property type="entry name" value="MMR_HSR1"/>
    <property type="match status" value="1"/>
</dbReference>
<dbReference type="GO" id="GO:0005525">
    <property type="term" value="F:GTP binding"/>
    <property type="evidence" value="ECO:0007669"/>
    <property type="project" value="InterPro"/>
</dbReference>
<keyword evidence="3" id="KW-1185">Reference proteome</keyword>
<feature type="domain" description="G" evidence="1">
    <location>
        <begin position="24"/>
        <end position="148"/>
    </location>
</feature>